<dbReference type="Pfam" id="PF16335">
    <property type="entry name" value="GtaA_6_Hairpin"/>
    <property type="match status" value="1"/>
</dbReference>
<dbReference type="RefSeq" id="WP_130019647.1">
    <property type="nucleotide sequence ID" value="NZ_SEWF01000004.1"/>
</dbReference>
<protein>
    <submittedName>
        <fullName evidence="4">DUF4965 domain-containing protein</fullName>
    </submittedName>
</protein>
<dbReference type="EMBL" id="SEWF01000004">
    <property type="protein sequence ID" value="RYU97070.1"/>
    <property type="molecule type" value="Genomic_DNA"/>
</dbReference>
<dbReference type="InterPro" id="IPR052743">
    <property type="entry name" value="Glutaminase_GtaA"/>
</dbReference>
<reference evidence="4 5" key="1">
    <citation type="submission" date="2019-02" db="EMBL/GenBank/DDBJ databases">
        <title>Bacterial novel species Emticicia sp. 17J42-9 isolated from soil.</title>
        <authorList>
            <person name="Jung H.-Y."/>
        </authorList>
    </citation>
    <scope>NUCLEOTIDE SEQUENCE [LARGE SCALE GENOMIC DNA]</scope>
    <source>
        <strain evidence="4 5">17J42-9</strain>
    </source>
</reference>
<dbReference type="Gene3D" id="2.60.120.260">
    <property type="entry name" value="Galactose-binding domain-like"/>
    <property type="match status" value="1"/>
</dbReference>
<proteinExistence type="predicted"/>
<sequence length="814" mass="91066">MKTTFIGVLVFFNFHLLFGQNSKAPAYPLITHDPYFSIWSTTDELTASPTKHWTGADHSLIGMVEVDGMIYHFLGKKGDNYETIAPAGDELNYEAVYTETNPGDNWMNPDLNDSQWQKGIAPFGNNPTMAKTQWNTKDIWVRRKFTLKNLNSEALYLKLNHDDDVEVYLNGEQVYKVKGWTNKYIYVPIPDAARSKLKTGENLLAIHVINNVGGAILDAGIVEKVIEKPNPKLQMAVQNSLKLNATQTIYNFTCGKIDLTLTFTSPLLINDLNILARPVSYISAKMKATDNLLHDVRIFLGASTDIATNTPAQEVKATKYSANGLDILKAGTTSQNILKLKGDDVRIDWGYMYIAVPKGNLIQSITKSTDDTFGYVSNTNLGGKHLMLNTLVNTGKVGNTVKEQLFLIGYDDIQSVQYFQTNLSPWWRLTKGATIEGQLAQALKDYPVTIKKCEALNQMIYNDAFKAGGEEYARLCELAYRQSLAAHKLVKSPSGELLFLSKENFSNGSINTVDITYPSAPLFLAYNPALLKGMMNGIFYYSESGKWPKPFAAHDLGTYPIANGQTYGEDMPVEECGNMLALTAALAKIEGNALYAKKHWKTLSIWADYLSKEGFDPALQLCTDDFAGHLARNANLSVKAIVALGGYVQLAEQLGEKQTAEKYRALTKDMVKKWMELAADGDHYALTFNDKGTWSQKYNLIWDKLLKMNLFPKEVYEKEIAYYLTKQNAFGLPLDSRKTYTKSDWIIWTAVLASRSQDFNALVAPMYIYATQTTSRVPISDWHETTTGKQVGFQARSVVGGYFMKVLEDKLKGK</sequence>
<organism evidence="4 5">
    <name type="scientific">Emticicia agri</name>
    <dbReference type="NCBI Taxonomy" id="2492393"/>
    <lineage>
        <taxon>Bacteria</taxon>
        <taxon>Pseudomonadati</taxon>
        <taxon>Bacteroidota</taxon>
        <taxon>Cytophagia</taxon>
        <taxon>Cytophagales</taxon>
        <taxon>Leadbetterellaceae</taxon>
        <taxon>Emticicia</taxon>
    </lineage>
</organism>
<feature type="domain" description="Glutaminase A central" evidence="2">
    <location>
        <begin position="469"/>
        <end position="805"/>
    </location>
</feature>
<evidence type="ECO:0000259" key="3">
    <source>
        <dbReference type="Pfam" id="PF17168"/>
    </source>
</evidence>
<gene>
    <name evidence="4" type="ORF">EWM59_03945</name>
</gene>
<accession>A0A4V1ZDR4</accession>
<evidence type="ECO:0000313" key="5">
    <source>
        <dbReference type="Proteomes" id="UP000293162"/>
    </source>
</evidence>
<dbReference type="PANTHER" id="PTHR31987">
    <property type="entry name" value="GLUTAMINASE A-RELATED"/>
    <property type="match status" value="1"/>
</dbReference>
<dbReference type="Proteomes" id="UP000293162">
    <property type="component" value="Unassembled WGS sequence"/>
</dbReference>
<dbReference type="Pfam" id="PF16334">
    <property type="entry name" value="DUF4964"/>
    <property type="match status" value="1"/>
</dbReference>
<dbReference type="InterPro" id="IPR008979">
    <property type="entry name" value="Galactose-bd-like_sf"/>
</dbReference>
<name>A0A4V1ZDR4_9BACT</name>
<dbReference type="SUPFAM" id="SSF49785">
    <property type="entry name" value="Galactose-binding domain-like"/>
    <property type="match status" value="1"/>
</dbReference>
<evidence type="ECO:0000259" key="1">
    <source>
        <dbReference type="Pfam" id="PF16334"/>
    </source>
</evidence>
<dbReference type="PANTHER" id="PTHR31987:SF1">
    <property type="entry name" value="GLUTAMINASE A"/>
    <property type="match status" value="1"/>
</dbReference>
<dbReference type="AlphaFoldDB" id="A0A4V1ZDR4"/>
<dbReference type="InterPro" id="IPR032514">
    <property type="entry name" value="GtaA_central"/>
</dbReference>
<dbReference type="InterPro" id="IPR033433">
    <property type="entry name" value="GtaA_N"/>
</dbReference>
<feature type="domain" description="Glutaminase A N-terminal" evidence="3">
    <location>
        <begin position="246"/>
        <end position="463"/>
    </location>
</feature>
<keyword evidence="5" id="KW-1185">Reference proteome</keyword>
<dbReference type="InterPro" id="IPR032515">
    <property type="entry name" value="DUF4964"/>
</dbReference>
<dbReference type="OrthoDB" id="175993at2"/>
<evidence type="ECO:0000259" key="2">
    <source>
        <dbReference type="Pfam" id="PF16335"/>
    </source>
</evidence>
<dbReference type="Pfam" id="PF17168">
    <property type="entry name" value="DUF5127"/>
    <property type="match status" value="1"/>
</dbReference>
<evidence type="ECO:0000313" key="4">
    <source>
        <dbReference type="EMBL" id="RYU97070.1"/>
    </source>
</evidence>
<feature type="domain" description="DUF4964" evidence="1">
    <location>
        <begin position="22"/>
        <end position="85"/>
    </location>
</feature>
<comment type="caution">
    <text evidence="4">The sequence shown here is derived from an EMBL/GenBank/DDBJ whole genome shotgun (WGS) entry which is preliminary data.</text>
</comment>